<proteinExistence type="predicted"/>
<protein>
    <submittedName>
        <fullName evidence="8">Uncharacterized protein</fullName>
    </submittedName>
</protein>
<dbReference type="Pfam" id="PF00353">
    <property type="entry name" value="HemolysinCabind"/>
    <property type="match status" value="2"/>
</dbReference>
<dbReference type="PROSITE" id="PS00330">
    <property type="entry name" value="HEMOLYSIN_CALCIUM"/>
    <property type="match status" value="1"/>
</dbReference>
<sequence>MAKITLGVRGNTGFDFTKIGATNFLDFDYNTPLKTTGVTVYQNIKTYYSEIKGTGLKYKVVNGEVFGMTAGTITGLKHVEGGKTWFSITDLKVSAKALSDTIDMPQEKGVTEALKLIFSGNDTVRGTNYADRIIGLAGNDTLIGGAGADRLDGGAGSDTASYAGATKGVVANLAKASVNTNDAKGDTYVSIENLTGSSYGDKLTGNNGANRINGGNGNDTLNGGAGNDTLTGGAGADVFVFAKGYGKDTITDFQNNIDDIDLRSYGFSSAGSVLKKAEQVGTDVHVKLSSTDIIVLDNFNRMDLDASDFLL</sequence>
<dbReference type="Gene3D" id="2.150.10.10">
    <property type="entry name" value="Serralysin-like metalloprotease, C-terminal"/>
    <property type="match status" value="2"/>
</dbReference>
<dbReference type="InterPro" id="IPR001343">
    <property type="entry name" value="Hemolysn_Ca-bd"/>
</dbReference>
<keyword evidence="6" id="KW-0843">Virulence</keyword>
<keyword evidence="5" id="KW-0677">Repeat</keyword>
<dbReference type="SUPFAM" id="SSF51120">
    <property type="entry name" value="beta-Roll"/>
    <property type="match status" value="1"/>
</dbReference>
<dbReference type="PANTHER" id="PTHR38340">
    <property type="entry name" value="S-LAYER PROTEIN"/>
    <property type="match status" value="1"/>
</dbReference>
<dbReference type="PANTHER" id="PTHR38340:SF1">
    <property type="entry name" value="S-LAYER PROTEIN"/>
    <property type="match status" value="1"/>
</dbReference>
<dbReference type="EMBL" id="JBHTNF010000001">
    <property type="protein sequence ID" value="MFD1327172.1"/>
    <property type="molecule type" value="Genomic_DNA"/>
</dbReference>
<keyword evidence="9" id="KW-1185">Reference proteome</keyword>
<keyword evidence="4" id="KW-0800">Toxin</keyword>
<evidence type="ECO:0000256" key="7">
    <source>
        <dbReference type="ARBA" id="ARBA00023136"/>
    </source>
</evidence>
<comment type="subcellular location">
    <subcellularLocation>
        <location evidence="1">Membrane</location>
    </subcellularLocation>
    <subcellularLocation>
        <location evidence="2">Secreted</location>
    </subcellularLocation>
</comment>
<comment type="caution">
    <text evidence="8">The sequence shown here is derived from an EMBL/GenBank/DDBJ whole genome shotgun (WGS) entry which is preliminary data.</text>
</comment>
<evidence type="ECO:0000313" key="9">
    <source>
        <dbReference type="Proteomes" id="UP001597173"/>
    </source>
</evidence>
<evidence type="ECO:0000256" key="3">
    <source>
        <dbReference type="ARBA" id="ARBA00022525"/>
    </source>
</evidence>
<reference evidence="9" key="1">
    <citation type="journal article" date="2019" name="Int. J. Syst. Evol. Microbiol.">
        <title>The Global Catalogue of Microorganisms (GCM) 10K type strain sequencing project: providing services to taxonomists for standard genome sequencing and annotation.</title>
        <authorList>
            <consortium name="The Broad Institute Genomics Platform"/>
            <consortium name="The Broad Institute Genome Sequencing Center for Infectious Disease"/>
            <person name="Wu L."/>
            <person name="Ma J."/>
        </authorList>
    </citation>
    <scope>NUCLEOTIDE SEQUENCE [LARGE SCALE GENOMIC DNA]</scope>
    <source>
        <strain evidence="9">CCUG 55609</strain>
    </source>
</reference>
<dbReference type="PRINTS" id="PR01488">
    <property type="entry name" value="RTXTOXINA"/>
</dbReference>
<dbReference type="InterPro" id="IPR018511">
    <property type="entry name" value="Hemolysin-typ_Ca-bd_CS"/>
</dbReference>
<accession>A0ABW3YRI3</accession>
<dbReference type="InterPro" id="IPR011049">
    <property type="entry name" value="Serralysin-like_metalloprot_C"/>
</dbReference>
<evidence type="ECO:0000256" key="5">
    <source>
        <dbReference type="ARBA" id="ARBA00022737"/>
    </source>
</evidence>
<name>A0ABW3YRI3_MYCRA</name>
<gene>
    <name evidence="8" type="ORF">ACFQ33_04615</name>
</gene>
<evidence type="ECO:0000313" key="8">
    <source>
        <dbReference type="EMBL" id="MFD1327172.1"/>
    </source>
</evidence>
<keyword evidence="3" id="KW-0964">Secreted</keyword>
<evidence type="ECO:0000256" key="6">
    <source>
        <dbReference type="ARBA" id="ARBA00023026"/>
    </source>
</evidence>
<keyword evidence="7" id="KW-0472">Membrane</keyword>
<evidence type="ECO:0000256" key="1">
    <source>
        <dbReference type="ARBA" id="ARBA00004370"/>
    </source>
</evidence>
<dbReference type="InterPro" id="IPR050557">
    <property type="entry name" value="RTX_toxin/Mannuronan_C5-epim"/>
</dbReference>
<dbReference type="PRINTS" id="PR00313">
    <property type="entry name" value="CABNDNGRPT"/>
</dbReference>
<dbReference type="InterPro" id="IPR003995">
    <property type="entry name" value="RTX_toxin_determinant-A"/>
</dbReference>
<evidence type="ECO:0000256" key="4">
    <source>
        <dbReference type="ARBA" id="ARBA00022656"/>
    </source>
</evidence>
<evidence type="ECO:0000256" key="2">
    <source>
        <dbReference type="ARBA" id="ARBA00004613"/>
    </source>
</evidence>
<dbReference type="Proteomes" id="UP001597173">
    <property type="component" value="Unassembled WGS sequence"/>
</dbReference>
<organism evidence="8 9">
    <name type="scientific">Mycoplana ramosa</name>
    <name type="common">Mycoplana bullata</name>
    <dbReference type="NCBI Taxonomy" id="40837"/>
    <lineage>
        <taxon>Bacteria</taxon>
        <taxon>Pseudomonadati</taxon>
        <taxon>Pseudomonadota</taxon>
        <taxon>Alphaproteobacteria</taxon>
        <taxon>Hyphomicrobiales</taxon>
        <taxon>Rhizobiaceae</taxon>
        <taxon>Mycoplana</taxon>
    </lineage>
</organism>
<dbReference type="RefSeq" id="WP_374836958.1">
    <property type="nucleotide sequence ID" value="NZ_JBHEEW010000004.1"/>
</dbReference>